<sequence>MTTTDHDLDLNALALWGAERVPTALFWTVSGSHLYGFPSVDSDVDLRGCFLAPLRDVVGLREPPQTVEPKDVLAGREVEAVSHELGKYLRLLAKSNGYVLEQILSPIVVAGGDFLARLRPLARQCATRQSYHHYRGFLATQRKLMDKDPVLKAKTLLYAYRVVLTGVHLLRTGEVESYLPTLAEVYKLPFVPDLIERKKSAEFGPLTGTDVAWHRTELDRWENELDRAYADSCLPEAAPLDELNEFLIATRLPG</sequence>
<organism evidence="1 2">
    <name type="scientific">Fimbriiglobus ruber</name>
    <dbReference type="NCBI Taxonomy" id="1908690"/>
    <lineage>
        <taxon>Bacteria</taxon>
        <taxon>Pseudomonadati</taxon>
        <taxon>Planctomycetota</taxon>
        <taxon>Planctomycetia</taxon>
        <taxon>Gemmatales</taxon>
        <taxon>Gemmataceae</taxon>
        <taxon>Fimbriiglobus</taxon>
    </lineage>
</organism>
<gene>
    <name evidence="1" type="ORF">FRUB_06218</name>
</gene>
<reference evidence="2" key="1">
    <citation type="submission" date="2017-06" db="EMBL/GenBank/DDBJ databases">
        <title>Genome analysis of Fimbriiglobus ruber SP5, the first member of the order Planctomycetales with confirmed chitinolytic capability.</title>
        <authorList>
            <person name="Ravin N.V."/>
            <person name="Rakitin A.L."/>
            <person name="Ivanova A.A."/>
            <person name="Beletsky A.V."/>
            <person name="Kulichevskaya I.S."/>
            <person name="Mardanov A.V."/>
            <person name="Dedysh S.N."/>
        </authorList>
    </citation>
    <scope>NUCLEOTIDE SEQUENCE [LARGE SCALE GENOMIC DNA]</scope>
    <source>
        <strain evidence="2">SP5</strain>
    </source>
</reference>
<dbReference type="RefSeq" id="WP_088257100.1">
    <property type="nucleotide sequence ID" value="NZ_NIDE01000011.1"/>
</dbReference>
<proteinExistence type="predicted"/>
<dbReference type="InterPro" id="IPR018775">
    <property type="entry name" value="RlaP"/>
</dbReference>
<dbReference type="Pfam" id="PF10127">
    <property type="entry name" value="RlaP"/>
    <property type="match status" value="1"/>
</dbReference>
<dbReference type="PANTHER" id="PTHR34817:SF1">
    <property type="entry name" value="NUCLEOTIDYLTRANSFERASE"/>
    <property type="match status" value="1"/>
</dbReference>
<evidence type="ECO:0008006" key="3">
    <source>
        <dbReference type="Google" id="ProtNLM"/>
    </source>
</evidence>
<dbReference type="AlphaFoldDB" id="A0A225DNT7"/>
<evidence type="ECO:0000313" key="1">
    <source>
        <dbReference type="EMBL" id="OWK39136.1"/>
    </source>
</evidence>
<dbReference type="EMBL" id="NIDE01000011">
    <property type="protein sequence ID" value="OWK39136.1"/>
    <property type="molecule type" value="Genomic_DNA"/>
</dbReference>
<accession>A0A225DNT7</accession>
<evidence type="ECO:0000313" key="2">
    <source>
        <dbReference type="Proteomes" id="UP000214646"/>
    </source>
</evidence>
<protein>
    <recommendedName>
        <fullName evidence="3">Nucleotidyltransferase</fullName>
    </recommendedName>
</protein>
<comment type="caution">
    <text evidence="1">The sequence shown here is derived from an EMBL/GenBank/DDBJ whole genome shotgun (WGS) entry which is preliminary data.</text>
</comment>
<keyword evidence="2" id="KW-1185">Reference proteome</keyword>
<dbReference type="OrthoDB" id="9796845at2"/>
<dbReference type="Proteomes" id="UP000214646">
    <property type="component" value="Unassembled WGS sequence"/>
</dbReference>
<dbReference type="PANTHER" id="PTHR34817">
    <property type="entry name" value="NUCLEOTIDYLTRANSFERASE"/>
    <property type="match status" value="1"/>
</dbReference>
<name>A0A225DNT7_9BACT</name>